<evidence type="ECO:0000256" key="6">
    <source>
        <dbReference type="ARBA" id="ARBA00031471"/>
    </source>
</evidence>
<accession>A0A1V9XUG1</accession>
<feature type="domain" description="Exocyst complex component Sec10-like alpha-helical bundle" evidence="8">
    <location>
        <begin position="167"/>
        <end position="254"/>
    </location>
</feature>
<dbReference type="Pfam" id="PF07393">
    <property type="entry name" value="Sec10_HB"/>
    <property type="match status" value="1"/>
</dbReference>
<dbReference type="InterPro" id="IPR009976">
    <property type="entry name" value="Sec10-like"/>
</dbReference>
<feature type="coiled-coil region" evidence="7">
    <location>
        <begin position="53"/>
        <end position="105"/>
    </location>
</feature>
<sequence>MRIASRETHKHFFQEDFDVDSFVERLARQALGGESPETAEDAQILKKTFQGAIKELAQEYQFREQRIGRFEERCFEAESTLQKKAEKLRAQQKVARHKYKHAQRQVDHIVATTSYLGDMLEAHDLPRSRLLEAESLVAQFESILSGNPSERGNVLVDKTGKSISDRAHNVLKLHLAASELMSSRYNEAKQKIAEEYSKVEAELLSELSRAQRSGDTAKMKEVINLVSNFRGYGACVDQFIVNAQKKAFIHPDVFQDIMPLARKVADVVQK</sequence>
<reference evidence="10 11" key="1">
    <citation type="journal article" date="2017" name="Gigascience">
        <title>Draft genome of the honey bee ectoparasitic mite, Tropilaelaps mercedesae, is shaped by the parasitic life history.</title>
        <authorList>
            <person name="Dong X."/>
            <person name="Armstrong S.D."/>
            <person name="Xia D."/>
            <person name="Makepeace B.L."/>
            <person name="Darby A.C."/>
            <person name="Kadowaki T."/>
        </authorList>
    </citation>
    <scope>NUCLEOTIDE SEQUENCE [LARGE SCALE GENOMIC DNA]</scope>
    <source>
        <strain evidence="10">Wuxi-XJTLU</strain>
    </source>
</reference>
<dbReference type="PANTHER" id="PTHR12100">
    <property type="entry name" value="SEC10"/>
    <property type="match status" value="1"/>
</dbReference>
<dbReference type="PANTHER" id="PTHR12100:SF0">
    <property type="entry name" value="EXOCYST COMPLEX COMPONENT 5"/>
    <property type="match status" value="1"/>
</dbReference>
<dbReference type="GO" id="GO:0000145">
    <property type="term" value="C:exocyst"/>
    <property type="evidence" value="ECO:0007669"/>
    <property type="project" value="TreeGrafter"/>
</dbReference>
<evidence type="ECO:0000256" key="5">
    <source>
        <dbReference type="ARBA" id="ARBA00023054"/>
    </source>
</evidence>
<evidence type="ECO:0000256" key="3">
    <source>
        <dbReference type="ARBA" id="ARBA00022448"/>
    </source>
</evidence>
<evidence type="ECO:0000313" key="10">
    <source>
        <dbReference type="EMBL" id="OQR77119.1"/>
    </source>
</evidence>
<keyword evidence="3" id="KW-0813">Transport</keyword>
<proteinExistence type="inferred from homology"/>
<evidence type="ECO:0000256" key="7">
    <source>
        <dbReference type="SAM" id="Coils"/>
    </source>
</evidence>
<evidence type="ECO:0000313" key="11">
    <source>
        <dbReference type="Proteomes" id="UP000192247"/>
    </source>
</evidence>
<keyword evidence="5 7" id="KW-0175">Coiled coil</keyword>
<dbReference type="GO" id="GO:0006887">
    <property type="term" value="P:exocytosis"/>
    <property type="evidence" value="ECO:0007669"/>
    <property type="project" value="UniProtKB-KW"/>
</dbReference>
<feature type="non-terminal residue" evidence="10">
    <location>
        <position position="270"/>
    </location>
</feature>
<dbReference type="EMBL" id="MNPL01003913">
    <property type="protein sequence ID" value="OQR77119.1"/>
    <property type="molecule type" value="Genomic_DNA"/>
</dbReference>
<keyword evidence="11" id="KW-1185">Reference proteome</keyword>
<name>A0A1V9XUG1_9ACAR</name>
<organism evidence="10 11">
    <name type="scientific">Tropilaelaps mercedesae</name>
    <dbReference type="NCBI Taxonomy" id="418985"/>
    <lineage>
        <taxon>Eukaryota</taxon>
        <taxon>Metazoa</taxon>
        <taxon>Ecdysozoa</taxon>
        <taxon>Arthropoda</taxon>
        <taxon>Chelicerata</taxon>
        <taxon>Arachnida</taxon>
        <taxon>Acari</taxon>
        <taxon>Parasitiformes</taxon>
        <taxon>Mesostigmata</taxon>
        <taxon>Gamasina</taxon>
        <taxon>Dermanyssoidea</taxon>
        <taxon>Laelapidae</taxon>
        <taxon>Tropilaelaps</taxon>
    </lineage>
</organism>
<evidence type="ECO:0000259" key="8">
    <source>
        <dbReference type="Pfam" id="PF07393"/>
    </source>
</evidence>
<dbReference type="OrthoDB" id="125856at2759"/>
<evidence type="ECO:0000256" key="1">
    <source>
        <dbReference type="ARBA" id="ARBA00006572"/>
    </source>
</evidence>
<evidence type="ECO:0000256" key="4">
    <source>
        <dbReference type="ARBA" id="ARBA00022483"/>
    </source>
</evidence>
<evidence type="ECO:0000256" key="2">
    <source>
        <dbReference type="ARBA" id="ARBA00017524"/>
    </source>
</evidence>
<feature type="domain" description="Exocyst complex component Sec10 N-terminal" evidence="9">
    <location>
        <begin position="45"/>
        <end position="153"/>
    </location>
</feature>
<dbReference type="InParanoid" id="A0A1V9XUG1"/>
<protein>
    <recommendedName>
        <fullName evidence="2">Exocyst complex component 5</fullName>
    </recommendedName>
    <alternativeName>
        <fullName evidence="6">Exocyst complex component Sec10</fullName>
    </alternativeName>
</protein>
<dbReference type="Proteomes" id="UP000192247">
    <property type="component" value="Unassembled WGS sequence"/>
</dbReference>
<dbReference type="GO" id="GO:0006893">
    <property type="term" value="P:Golgi to plasma membrane transport"/>
    <property type="evidence" value="ECO:0007669"/>
    <property type="project" value="TreeGrafter"/>
</dbReference>
<dbReference type="STRING" id="418985.A0A1V9XUG1"/>
<dbReference type="Pfam" id="PF20667">
    <property type="entry name" value="Sec10_N"/>
    <property type="match status" value="1"/>
</dbReference>
<comment type="caution">
    <text evidence="10">The sequence shown here is derived from an EMBL/GenBank/DDBJ whole genome shotgun (WGS) entry which is preliminary data.</text>
</comment>
<gene>
    <name evidence="10" type="ORF">BIW11_07316</name>
</gene>
<evidence type="ECO:0000259" key="9">
    <source>
        <dbReference type="Pfam" id="PF20667"/>
    </source>
</evidence>
<dbReference type="InterPro" id="IPR048625">
    <property type="entry name" value="Sec10_N"/>
</dbReference>
<dbReference type="InterPro" id="IPR048627">
    <property type="entry name" value="Sec10_HB"/>
</dbReference>
<dbReference type="AlphaFoldDB" id="A0A1V9XUG1"/>
<comment type="similarity">
    <text evidence="1">Belongs to the SEC10 family.</text>
</comment>
<keyword evidence="4" id="KW-0268">Exocytosis</keyword>